<dbReference type="RefSeq" id="WP_175275211.1">
    <property type="nucleotide sequence ID" value="NZ_CP054836.1"/>
</dbReference>
<reference evidence="4 5" key="1">
    <citation type="submission" date="2020-06" db="EMBL/GenBank/DDBJ databases">
        <title>Oricola thermophila sp. nov. isolated from a tidal sediments.</title>
        <authorList>
            <person name="Kwon K.K."/>
            <person name="Yang S.-H."/>
            <person name="Park M.-J."/>
        </authorList>
    </citation>
    <scope>NUCLEOTIDE SEQUENCE [LARGE SCALE GENOMIC DNA]</scope>
    <source>
        <strain evidence="4 5">MEBiC13590</strain>
    </source>
</reference>
<dbReference type="InterPro" id="IPR006894">
    <property type="entry name" value="HupH_Hydgase_express_prot_C"/>
</dbReference>
<keyword evidence="5" id="KW-1185">Reference proteome</keyword>
<name>A0A6N1VCL6_9HYPH</name>
<evidence type="ECO:0000313" key="5">
    <source>
        <dbReference type="Proteomes" id="UP000509367"/>
    </source>
</evidence>
<evidence type="ECO:0000256" key="1">
    <source>
        <dbReference type="ARBA" id="ARBA00010832"/>
    </source>
</evidence>
<comment type="similarity">
    <text evidence="1">Belongs to the HupH/HyaF family.</text>
</comment>
<evidence type="ECO:0000259" key="3">
    <source>
        <dbReference type="Pfam" id="PF04809"/>
    </source>
</evidence>
<dbReference type="AlphaFoldDB" id="A0A6N1VCL6"/>
<dbReference type="InterPro" id="IPR038527">
    <property type="entry name" value="HupH_C_sf"/>
</dbReference>
<sequence length="276" mass="29775">MTNPISPLVGPGSQPGEEDGATLNYLQMPSGMMTFAVPDLPESEQAEGLEAGKAVLETVLAITRGEEVEGMVDLTSIDAVNLEFVNQVLGEGEVSVIAGSMAQAQESVLAGVWRVRETGESGDLLRDYLEVGDFPSRILAHAFTGAKNRVPIASSFGPNIFNAPPLLPEINDHIDGAGSETHVINLSLLPHTEEDLAYLNDVLGRGMLTILSRGYGNCRITATDTENVWWVQFYNSQDTMILNTIEITSIPEVACASPEDIADSAERLDEILEIYR</sequence>
<gene>
    <name evidence="4" type="ORF">HTY61_01970</name>
</gene>
<dbReference type="Proteomes" id="UP000509367">
    <property type="component" value="Chromosome"/>
</dbReference>
<evidence type="ECO:0000256" key="2">
    <source>
        <dbReference type="SAM" id="MobiDB-lite"/>
    </source>
</evidence>
<feature type="domain" description="HupH hydrogenase expression protein C-terminal" evidence="3">
    <location>
        <begin position="78"/>
        <end position="141"/>
    </location>
</feature>
<evidence type="ECO:0000313" key="4">
    <source>
        <dbReference type="EMBL" id="QKV17315.1"/>
    </source>
</evidence>
<accession>A0A6N1VCL6</accession>
<protein>
    <submittedName>
        <fullName evidence="4">Hydrogenase expression/formation protein</fullName>
    </submittedName>
</protein>
<dbReference type="Gene3D" id="3.30.1370.140">
    <property type="entry name" value="HupH hydrogenase expression protein, C-terminal domain"/>
    <property type="match status" value="2"/>
</dbReference>
<proteinExistence type="inferred from homology"/>
<dbReference type="KEGG" id="orm:HTY61_01970"/>
<feature type="region of interest" description="Disordered" evidence="2">
    <location>
        <begin position="1"/>
        <end position="20"/>
    </location>
</feature>
<dbReference type="Pfam" id="PF04809">
    <property type="entry name" value="HupH_C"/>
    <property type="match status" value="2"/>
</dbReference>
<feature type="domain" description="HupH hydrogenase expression protein C-terminal" evidence="3">
    <location>
        <begin position="160"/>
        <end position="274"/>
    </location>
</feature>
<dbReference type="EMBL" id="CP054836">
    <property type="protein sequence ID" value="QKV17315.1"/>
    <property type="molecule type" value="Genomic_DNA"/>
</dbReference>
<organism evidence="4 5">
    <name type="scientific">Oricola thermophila</name>
    <dbReference type="NCBI Taxonomy" id="2742145"/>
    <lineage>
        <taxon>Bacteria</taxon>
        <taxon>Pseudomonadati</taxon>
        <taxon>Pseudomonadota</taxon>
        <taxon>Alphaproteobacteria</taxon>
        <taxon>Hyphomicrobiales</taxon>
        <taxon>Ahrensiaceae</taxon>
        <taxon>Oricola</taxon>
    </lineage>
</organism>